<dbReference type="AlphaFoldDB" id="A8ABB2"/>
<dbReference type="HOGENOM" id="CLU_1438106_0_0_2"/>
<evidence type="ECO:0000313" key="1">
    <source>
        <dbReference type="EMBL" id="ABU82214.1"/>
    </source>
</evidence>
<evidence type="ECO:0000313" key="2">
    <source>
        <dbReference type="Proteomes" id="UP000000262"/>
    </source>
</evidence>
<dbReference type="OrthoDB" id="387029at2157"/>
<protein>
    <submittedName>
        <fullName evidence="1">Uncharacterized protein</fullName>
    </submittedName>
</protein>
<gene>
    <name evidence="1" type="ordered locus">Igni_1035</name>
</gene>
<reference evidence="1 2" key="1">
    <citation type="journal article" date="2008" name="Genome Biol.">
        <title>A genomic analysis of the archaeal system Ignicoccus hospitalis-Nanoarchaeum equitans.</title>
        <authorList>
            <person name="Podar M."/>
            <person name="Anderson I."/>
            <person name="Makarova K.S."/>
            <person name="Elkins J.G."/>
            <person name="Ivanova N."/>
            <person name="Wall M.A."/>
            <person name="Lykidis A."/>
            <person name="Mavromatis K."/>
            <person name="Sun H."/>
            <person name="Hudson M.E."/>
            <person name="Chen W."/>
            <person name="Deciu C."/>
            <person name="Hutchison D."/>
            <person name="Eads J.R."/>
            <person name="Anderson A."/>
            <person name="Fernandes F."/>
            <person name="Szeto E."/>
            <person name="Lapidus A."/>
            <person name="Kyrpides N.C."/>
            <person name="Saier M.H.Jr."/>
            <person name="Richardson P.M."/>
            <person name="Rachel R."/>
            <person name="Huber H."/>
            <person name="Eisen J.A."/>
            <person name="Koonin E.V."/>
            <person name="Keller M."/>
            <person name="Stetter K.O."/>
        </authorList>
    </citation>
    <scope>NUCLEOTIDE SEQUENCE [LARGE SCALE GENOMIC DNA]</scope>
    <source>
        <strain evidence="2">KIN4/I / DSM 18386 / JCM 14125</strain>
    </source>
</reference>
<sequence length="188" mass="21670">MLVGLPEGLEGYRVLERVDVIVLGEFEGERELELRALLEVLEGVGTRRVRTPWAGEGLVIPPWRKRRDWRTKLLPYEVEGDFELLLWFQSPHPCGGVPDIMISPPPWELKGGVLKFSGSPAWRLPQEPLGWRPEVVVEVKRRPKSCKKYLAPVRIMAVQEPGEAEGWEVVRLGELGRRVREVLEERWH</sequence>
<dbReference type="RefSeq" id="WP_012123178.1">
    <property type="nucleotide sequence ID" value="NC_009776.1"/>
</dbReference>
<dbReference type="GeneID" id="5562766"/>
<dbReference type="Proteomes" id="UP000000262">
    <property type="component" value="Chromosome"/>
</dbReference>
<dbReference type="EMBL" id="CP000816">
    <property type="protein sequence ID" value="ABU82214.1"/>
    <property type="molecule type" value="Genomic_DNA"/>
</dbReference>
<accession>A8ABB2</accession>
<keyword evidence="2" id="KW-1185">Reference proteome</keyword>
<organism evidence="1 2">
    <name type="scientific">Ignicoccus hospitalis (strain KIN4/I / DSM 18386 / JCM 14125)</name>
    <dbReference type="NCBI Taxonomy" id="453591"/>
    <lineage>
        <taxon>Archaea</taxon>
        <taxon>Thermoproteota</taxon>
        <taxon>Thermoprotei</taxon>
        <taxon>Desulfurococcales</taxon>
        <taxon>Desulfurococcaceae</taxon>
        <taxon>Ignicoccus</taxon>
    </lineage>
</organism>
<name>A8ABB2_IGNH4</name>
<proteinExistence type="predicted"/>
<dbReference type="KEGG" id="iho:Igni_1035"/>